<dbReference type="Pfam" id="PF25972">
    <property type="entry name" value="At4g15545_C"/>
    <property type="match status" value="1"/>
</dbReference>
<keyword evidence="1" id="KW-0472">Membrane</keyword>
<name>A0A4Y7JXJ7_PAPSO</name>
<keyword evidence="1" id="KW-1133">Transmembrane helix</keyword>
<dbReference type="EMBL" id="CM010720">
    <property type="protein sequence ID" value="RZC64782.1"/>
    <property type="molecule type" value="Genomic_DNA"/>
</dbReference>
<proteinExistence type="predicted"/>
<gene>
    <name evidence="3" type="ORF">C5167_008476</name>
</gene>
<organism evidence="3 4">
    <name type="scientific">Papaver somniferum</name>
    <name type="common">Opium poppy</name>
    <dbReference type="NCBI Taxonomy" id="3469"/>
    <lineage>
        <taxon>Eukaryota</taxon>
        <taxon>Viridiplantae</taxon>
        <taxon>Streptophyta</taxon>
        <taxon>Embryophyta</taxon>
        <taxon>Tracheophyta</taxon>
        <taxon>Spermatophyta</taxon>
        <taxon>Magnoliopsida</taxon>
        <taxon>Ranunculales</taxon>
        <taxon>Papaveraceae</taxon>
        <taxon>Papaveroideae</taxon>
        <taxon>Papaver</taxon>
    </lineage>
</organism>
<evidence type="ECO:0000259" key="2">
    <source>
        <dbReference type="Pfam" id="PF25972"/>
    </source>
</evidence>
<dbReference type="InterPro" id="IPR058936">
    <property type="entry name" value="At4g15545-like"/>
</dbReference>
<dbReference type="PANTHER" id="PTHR47383:SF8">
    <property type="entry name" value="OS01G0768300 PROTEIN"/>
    <property type="match status" value="1"/>
</dbReference>
<keyword evidence="4" id="KW-1185">Reference proteome</keyword>
<evidence type="ECO:0000313" key="4">
    <source>
        <dbReference type="Proteomes" id="UP000316621"/>
    </source>
</evidence>
<sequence length="93" mass="10567">MIYIGNPASGWTYRNIVILALLLGSGLPGVLWVLPDSYLNVREKDYGVYTPQIDGKELFHVREARSCLSYEQFSTILSNIKELNSQNQTQEET</sequence>
<protein>
    <recommendedName>
        <fullName evidence="2">At4g15545-like C-terminal domain-containing protein</fullName>
    </recommendedName>
</protein>
<dbReference type="InterPro" id="IPR058935">
    <property type="entry name" value="At4g15545-like_C"/>
</dbReference>
<dbReference type="Gramene" id="RZC64782">
    <property type="protein sequence ID" value="RZC64782"/>
    <property type="gene ID" value="C5167_008476"/>
</dbReference>
<dbReference type="AlphaFoldDB" id="A0A4Y7JXJ7"/>
<dbReference type="PANTHER" id="PTHR47383">
    <property type="entry name" value="OS03G0659800 PROTEIN"/>
    <property type="match status" value="1"/>
</dbReference>
<keyword evidence="1" id="KW-0812">Transmembrane</keyword>
<accession>A0A4Y7JXJ7</accession>
<evidence type="ECO:0000313" key="3">
    <source>
        <dbReference type="EMBL" id="RZC64782.1"/>
    </source>
</evidence>
<dbReference type="Proteomes" id="UP000316621">
    <property type="component" value="Chromosome 6"/>
</dbReference>
<evidence type="ECO:0000256" key="1">
    <source>
        <dbReference type="SAM" id="Phobius"/>
    </source>
</evidence>
<dbReference type="STRING" id="3469.A0A4Y7JXJ7"/>
<reference evidence="3 4" key="1">
    <citation type="journal article" date="2018" name="Science">
        <title>The opium poppy genome and morphinan production.</title>
        <authorList>
            <person name="Guo L."/>
            <person name="Winzer T."/>
            <person name="Yang X."/>
            <person name="Li Y."/>
            <person name="Ning Z."/>
            <person name="He Z."/>
            <person name="Teodor R."/>
            <person name="Lu Y."/>
            <person name="Bowser T.A."/>
            <person name="Graham I.A."/>
            <person name="Ye K."/>
        </authorList>
    </citation>
    <scope>NUCLEOTIDE SEQUENCE [LARGE SCALE GENOMIC DNA]</scope>
    <source>
        <strain evidence="4">cv. HN1</strain>
        <tissue evidence="3">Leaves</tissue>
    </source>
</reference>
<feature type="transmembrane region" description="Helical" evidence="1">
    <location>
        <begin position="12"/>
        <end position="34"/>
    </location>
</feature>
<feature type="domain" description="At4g15545-like C-terminal" evidence="2">
    <location>
        <begin position="52"/>
        <end position="93"/>
    </location>
</feature>